<dbReference type="SUPFAM" id="SSF54637">
    <property type="entry name" value="Thioesterase/thiol ester dehydrase-isomerase"/>
    <property type="match status" value="2"/>
</dbReference>
<reference evidence="3" key="1">
    <citation type="journal article" date="2019" name="Int. J. Syst. Evol. Microbiol.">
        <title>The Global Catalogue of Microorganisms (GCM) 10K type strain sequencing project: providing services to taxonomists for standard genome sequencing and annotation.</title>
        <authorList>
            <consortium name="The Broad Institute Genomics Platform"/>
            <consortium name="The Broad Institute Genome Sequencing Center for Infectious Disease"/>
            <person name="Wu L."/>
            <person name="Ma J."/>
        </authorList>
    </citation>
    <scope>NUCLEOTIDE SEQUENCE [LARGE SCALE GENOMIC DNA]</scope>
    <source>
        <strain evidence="3">CCUG 71848</strain>
    </source>
</reference>
<gene>
    <name evidence="2" type="ORF">ACFQ22_02720</name>
</gene>
<dbReference type="EMBL" id="JBHTLH010000006">
    <property type="protein sequence ID" value="MFD1124278.1"/>
    <property type="molecule type" value="Genomic_DNA"/>
</dbReference>
<evidence type="ECO:0000259" key="1">
    <source>
        <dbReference type="Pfam" id="PF01643"/>
    </source>
</evidence>
<sequence length="230" mass="26902">MFEKDSEVFLSEVGKDSKIKMGRLIDKFQDVGWLQLQKVLASLPRLNASTVFFATSQQIKIYRDLLLGERIHFRSLFLNANRHKITRKIDILDKKANLLVSQIEDAFFIDFKTKKLASLPQTFPIKMIIDQYEKVSSRKKIRIPDLSRKSVASFKIFDRQLDNYGHMNNARYLDFIDEEPTQIKNLFINYIRPATAGMVLTYERVKVAQEIYYNIRSNEKSIAKVELALK</sequence>
<dbReference type="RefSeq" id="WP_162919773.1">
    <property type="nucleotide sequence ID" value="NZ_JBHTLH010000006.1"/>
</dbReference>
<dbReference type="Gene3D" id="3.10.129.10">
    <property type="entry name" value="Hotdog Thioesterase"/>
    <property type="match status" value="1"/>
</dbReference>
<protein>
    <submittedName>
        <fullName evidence="2">Acyl-ACP thioesterase domain-containing protein</fullName>
    </submittedName>
</protein>
<dbReference type="InterPro" id="IPR002864">
    <property type="entry name" value="Acyl-ACP_thioesterase_NHD"/>
</dbReference>
<evidence type="ECO:0000313" key="3">
    <source>
        <dbReference type="Proteomes" id="UP001597156"/>
    </source>
</evidence>
<organism evidence="2 3">
    <name type="scientific">Lentilactobacillus raoultii</name>
    <dbReference type="NCBI Taxonomy" id="1987503"/>
    <lineage>
        <taxon>Bacteria</taxon>
        <taxon>Bacillati</taxon>
        <taxon>Bacillota</taxon>
        <taxon>Bacilli</taxon>
        <taxon>Lactobacillales</taxon>
        <taxon>Lactobacillaceae</taxon>
        <taxon>Lentilactobacillus</taxon>
    </lineage>
</organism>
<accession>A0ABW3PE06</accession>
<feature type="domain" description="Acyl-ACP thioesterase N-terminal hotdog" evidence="1">
    <location>
        <begin position="2"/>
        <end position="121"/>
    </location>
</feature>
<dbReference type="Proteomes" id="UP001597156">
    <property type="component" value="Unassembled WGS sequence"/>
</dbReference>
<evidence type="ECO:0000313" key="2">
    <source>
        <dbReference type="EMBL" id="MFD1124278.1"/>
    </source>
</evidence>
<proteinExistence type="predicted"/>
<comment type="caution">
    <text evidence="2">The sequence shown here is derived from an EMBL/GenBank/DDBJ whole genome shotgun (WGS) entry which is preliminary data.</text>
</comment>
<name>A0ABW3PE06_9LACO</name>
<dbReference type="InterPro" id="IPR029069">
    <property type="entry name" value="HotDog_dom_sf"/>
</dbReference>
<dbReference type="Pfam" id="PF01643">
    <property type="entry name" value="Acyl-ACP_TE"/>
    <property type="match status" value="1"/>
</dbReference>
<keyword evidence="3" id="KW-1185">Reference proteome</keyword>